<dbReference type="OrthoDB" id="2993351at2759"/>
<evidence type="ECO:0000259" key="2">
    <source>
        <dbReference type="Pfam" id="PF12417"/>
    </source>
</evidence>
<dbReference type="InterPro" id="IPR022137">
    <property type="entry name" value="Znf_prot_DUF3669"/>
</dbReference>
<organism evidence="3 4">
    <name type="scientific">Aspergillus uvarum CBS 121591</name>
    <dbReference type="NCBI Taxonomy" id="1448315"/>
    <lineage>
        <taxon>Eukaryota</taxon>
        <taxon>Fungi</taxon>
        <taxon>Dikarya</taxon>
        <taxon>Ascomycota</taxon>
        <taxon>Pezizomycotina</taxon>
        <taxon>Eurotiomycetes</taxon>
        <taxon>Eurotiomycetidae</taxon>
        <taxon>Eurotiales</taxon>
        <taxon>Aspergillaceae</taxon>
        <taxon>Aspergillus</taxon>
        <taxon>Aspergillus subgen. Circumdati</taxon>
    </lineage>
</organism>
<dbReference type="PANTHER" id="PTHR40780">
    <property type="entry name" value="DUF3669 DOMAIN-CONTAINING PROTEIN"/>
    <property type="match status" value="1"/>
</dbReference>
<dbReference type="PANTHER" id="PTHR40780:SF2">
    <property type="entry name" value="DUF3669 DOMAIN-CONTAINING PROTEIN"/>
    <property type="match status" value="1"/>
</dbReference>
<proteinExistence type="predicted"/>
<dbReference type="EMBL" id="KZ821690">
    <property type="protein sequence ID" value="PYH83240.1"/>
    <property type="molecule type" value="Genomic_DNA"/>
</dbReference>
<feature type="region of interest" description="Disordered" evidence="1">
    <location>
        <begin position="406"/>
        <end position="494"/>
    </location>
</feature>
<dbReference type="GeneID" id="37143869"/>
<dbReference type="Proteomes" id="UP000248340">
    <property type="component" value="Unassembled WGS sequence"/>
</dbReference>
<accession>A0A319CFU2</accession>
<evidence type="ECO:0000256" key="1">
    <source>
        <dbReference type="SAM" id="MobiDB-lite"/>
    </source>
</evidence>
<name>A0A319CFU2_9EURO</name>
<sequence>MASRRENQGTDTSWTSSLQDAMQQNLRLEERLEQDELESPQARLKRLLSTRSAVSTSSSFAERQQAAVGCNAPFREIGTGSIGKVFEQGGTLWAFKVLLIDRTDKLWNNYLMHLRIQDSFDQLGYDASGLEIPRVAWYANKEADFWPENLHLFPDDPTFPRRPREILCMERIFPLPQPIRDALIDLFCNPNYITAARSSSANKDCLIRLMLGRKRYGSSLPGGSRFFSLRNYKLHVDQIQELDLDADAYATSMADALAILHWHARIDAMDVEFVLGSTPFDLNAVRRPVLLRDVTRLRPGTSTLERATNRVPNFKKRIVSLWMLDFDACRTISMDTEGVNRAVQAFVDNEPYCPRPFTNDRYSERLWQLFSQRYVETGRKVMTGSLLQPLPRQFINGVIAKLAPPPRVPPLLRSPGPAAPPATPSERGRIPAGSRQTTSTGARSSHRSRGRRSGRDSGRGSSSIGSGTRGPTADEEEGRRPRGGQHGGRHHRRD</sequence>
<dbReference type="AlphaFoldDB" id="A0A319CFU2"/>
<feature type="compositionally biased region" description="Low complexity" evidence="1">
    <location>
        <begin position="459"/>
        <end position="470"/>
    </location>
</feature>
<dbReference type="RefSeq" id="XP_025493440.1">
    <property type="nucleotide sequence ID" value="XM_025641127.1"/>
</dbReference>
<feature type="domain" description="DUF3669" evidence="2">
    <location>
        <begin position="321"/>
        <end position="382"/>
    </location>
</feature>
<feature type="compositionally biased region" description="Basic residues" evidence="1">
    <location>
        <begin position="481"/>
        <end position="494"/>
    </location>
</feature>
<protein>
    <recommendedName>
        <fullName evidence="2">DUF3669 domain-containing protein</fullName>
    </recommendedName>
</protein>
<dbReference type="STRING" id="1448315.A0A319CFU2"/>
<dbReference type="VEuPathDB" id="FungiDB:BO82DRAFT_43658"/>
<evidence type="ECO:0000313" key="3">
    <source>
        <dbReference type="EMBL" id="PYH83240.1"/>
    </source>
</evidence>
<evidence type="ECO:0000313" key="4">
    <source>
        <dbReference type="Proteomes" id="UP000248340"/>
    </source>
</evidence>
<reference evidence="3 4" key="1">
    <citation type="submission" date="2016-12" db="EMBL/GenBank/DDBJ databases">
        <title>The genomes of Aspergillus section Nigri reveals drivers in fungal speciation.</title>
        <authorList>
            <consortium name="DOE Joint Genome Institute"/>
            <person name="Vesth T.C."/>
            <person name="Nybo J."/>
            <person name="Theobald S."/>
            <person name="Brandl J."/>
            <person name="Frisvad J.C."/>
            <person name="Nielsen K.F."/>
            <person name="Lyhne E.K."/>
            <person name="Kogle M.E."/>
            <person name="Kuo A."/>
            <person name="Riley R."/>
            <person name="Clum A."/>
            <person name="Nolan M."/>
            <person name="Lipzen A."/>
            <person name="Salamov A."/>
            <person name="Henrissat B."/>
            <person name="Wiebenga A."/>
            <person name="De Vries R.P."/>
            <person name="Grigoriev I.V."/>
            <person name="Mortensen U.H."/>
            <person name="Andersen M.R."/>
            <person name="Baker S.E."/>
        </authorList>
    </citation>
    <scope>NUCLEOTIDE SEQUENCE [LARGE SCALE GENOMIC DNA]</scope>
    <source>
        <strain evidence="3 4">CBS 121591</strain>
    </source>
</reference>
<keyword evidence="4" id="KW-1185">Reference proteome</keyword>
<gene>
    <name evidence="3" type="ORF">BO82DRAFT_43658</name>
</gene>
<dbReference type="Pfam" id="PF12417">
    <property type="entry name" value="DUF3669"/>
    <property type="match status" value="1"/>
</dbReference>